<dbReference type="RefSeq" id="WP_204776832.1">
    <property type="nucleotide sequence ID" value="NZ_JACJJQ010000035.1"/>
</dbReference>
<evidence type="ECO:0000256" key="6">
    <source>
        <dbReference type="RuleBase" id="RU000481"/>
    </source>
</evidence>
<dbReference type="GO" id="GO:0008483">
    <property type="term" value="F:transaminase activity"/>
    <property type="evidence" value="ECO:0007669"/>
    <property type="project" value="UniProtKB-KW"/>
</dbReference>
<evidence type="ECO:0000256" key="2">
    <source>
        <dbReference type="ARBA" id="ARBA00007441"/>
    </source>
</evidence>
<sequence>MQFSQRILNVQPSATLALSAKAKAMQAQGIDVLNLTVGEPDFNTPTHIHQAAIKAIADNQADSYTAATGIFPLREAVANFNNQQHGTNFTAKNVVVTVGGKFALYALSQVLLNPGDEVLIPLPAWVSYSEQVKLAGGVPVFAKPQAGQLKVTPAELAAAWTPKTKVLILNSPNNPTGEVYSKDELLAIGEWAVAKDLTIITDDMYGALVYNGTQFTSLLDLTPAIKEHTILVNGFSKAYAMTGWRVGYVIANEALIQRLGNFIGNTTGNLNAASQYAALAAITGDQTCVEEMRQVYEERLNTIFPLINALPGISLVNKPSGAFYLFPDVSAAVSATGFTSTDDFVAAVLQEAHVALVPGKAFGMDGHVRLSYGTDLTTLKTAIQRLQNFISDHQTGTKLN</sequence>
<dbReference type="Gene3D" id="3.90.1150.10">
    <property type="entry name" value="Aspartate Aminotransferase, domain 1"/>
    <property type="match status" value="1"/>
</dbReference>
<evidence type="ECO:0000256" key="3">
    <source>
        <dbReference type="ARBA" id="ARBA00022576"/>
    </source>
</evidence>
<dbReference type="InterPro" id="IPR004838">
    <property type="entry name" value="NHTrfase_class1_PyrdxlP-BS"/>
</dbReference>
<keyword evidence="4 6" id="KW-0808">Transferase</keyword>
<dbReference type="InterPro" id="IPR050596">
    <property type="entry name" value="AspAT/PAT-like"/>
</dbReference>
<proteinExistence type="inferred from homology"/>
<accession>A0ABS2EPX7</accession>
<dbReference type="PROSITE" id="PS00105">
    <property type="entry name" value="AA_TRANSFER_CLASS_1"/>
    <property type="match status" value="1"/>
</dbReference>
<evidence type="ECO:0000313" key="8">
    <source>
        <dbReference type="EMBL" id="MBM6754557.1"/>
    </source>
</evidence>
<name>A0ABS2EPX7_9LACO</name>
<dbReference type="SUPFAM" id="SSF53383">
    <property type="entry name" value="PLP-dependent transferases"/>
    <property type="match status" value="1"/>
</dbReference>
<evidence type="ECO:0000256" key="4">
    <source>
        <dbReference type="ARBA" id="ARBA00022679"/>
    </source>
</evidence>
<gene>
    <name evidence="8" type="ORF">H5993_07280</name>
</gene>
<dbReference type="InterPro" id="IPR015422">
    <property type="entry name" value="PyrdxlP-dep_Trfase_small"/>
</dbReference>
<evidence type="ECO:0000313" key="9">
    <source>
        <dbReference type="Proteomes" id="UP000776629"/>
    </source>
</evidence>
<dbReference type="EC" id="2.6.1.-" evidence="6"/>
<dbReference type="EMBL" id="JACJJQ010000035">
    <property type="protein sequence ID" value="MBM6754557.1"/>
    <property type="molecule type" value="Genomic_DNA"/>
</dbReference>
<dbReference type="Pfam" id="PF00155">
    <property type="entry name" value="Aminotran_1_2"/>
    <property type="match status" value="1"/>
</dbReference>
<protein>
    <recommendedName>
        <fullName evidence="6">Aminotransferase</fullName>
        <ecNumber evidence="6">2.6.1.-</ecNumber>
    </recommendedName>
</protein>
<reference evidence="8 9" key="1">
    <citation type="journal article" date="2021" name="Sci. Rep.">
        <title>The distribution of antibiotic resistance genes in chicken gut microbiota commensals.</title>
        <authorList>
            <person name="Juricova H."/>
            <person name="Matiasovicova J."/>
            <person name="Kubasova T."/>
            <person name="Cejkova D."/>
            <person name="Rychlik I."/>
        </authorList>
    </citation>
    <scope>NUCLEOTIDE SEQUENCE [LARGE SCALE GENOMIC DNA]</scope>
    <source>
        <strain evidence="8 9">An810</strain>
    </source>
</reference>
<dbReference type="InterPro" id="IPR004839">
    <property type="entry name" value="Aminotransferase_I/II_large"/>
</dbReference>
<organism evidence="8 9">
    <name type="scientific">Limosilactobacillus alvi</name>
    <dbReference type="NCBI Taxonomy" id="990412"/>
    <lineage>
        <taxon>Bacteria</taxon>
        <taxon>Bacillati</taxon>
        <taxon>Bacillota</taxon>
        <taxon>Bacilli</taxon>
        <taxon>Lactobacillales</taxon>
        <taxon>Lactobacillaceae</taxon>
        <taxon>Limosilactobacillus</taxon>
    </lineage>
</organism>
<dbReference type="Gene3D" id="3.40.640.10">
    <property type="entry name" value="Type I PLP-dependent aspartate aminotransferase-like (Major domain)"/>
    <property type="match status" value="1"/>
</dbReference>
<dbReference type="PANTHER" id="PTHR46383">
    <property type="entry name" value="ASPARTATE AMINOTRANSFERASE"/>
    <property type="match status" value="1"/>
</dbReference>
<keyword evidence="9" id="KW-1185">Reference proteome</keyword>
<dbReference type="InterPro" id="IPR015421">
    <property type="entry name" value="PyrdxlP-dep_Trfase_major"/>
</dbReference>
<comment type="cofactor">
    <cofactor evidence="1 6">
        <name>pyridoxal 5'-phosphate</name>
        <dbReference type="ChEBI" id="CHEBI:597326"/>
    </cofactor>
</comment>
<dbReference type="InterPro" id="IPR015424">
    <property type="entry name" value="PyrdxlP-dep_Trfase"/>
</dbReference>
<dbReference type="PRINTS" id="PR00753">
    <property type="entry name" value="ACCSYNTHASE"/>
</dbReference>
<keyword evidence="5" id="KW-0663">Pyridoxal phosphate</keyword>
<feature type="domain" description="Aminotransferase class I/classII large" evidence="7">
    <location>
        <begin position="31"/>
        <end position="386"/>
    </location>
</feature>
<dbReference type="Proteomes" id="UP000776629">
    <property type="component" value="Unassembled WGS sequence"/>
</dbReference>
<comment type="similarity">
    <text evidence="2 6">Belongs to the class-I pyridoxal-phosphate-dependent aminotransferase family.</text>
</comment>
<evidence type="ECO:0000256" key="1">
    <source>
        <dbReference type="ARBA" id="ARBA00001933"/>
    </source>
</evidence>
<dbReference type="PANTHER" id="PTHR46383:SF1">
    <property type="entry name" value="ASPARTATE AMINOTRANSFERASE"/>
    <property type="match status" value="1"/>
</dbReference>
<evidence type="ECO:0000259" key="7">
    <source>
        <dbReference type="Pfam" id="PF00155"/>
    </source>
</evidence>
<comment type="caution">
    <text evidence="8">The sequence shown here is derived from an EMBL/GenBank/DDBJ whole genome shotgun (WGS) entry which is preliminary data.</text>
</comment>
<evidence type="ECO:0000256" key="5">
    <source>
        <dbReference type="ARBA" id="ARBA00022898"/>
    </source>
</evidence>
<keyword evidence="3 6" id="KW-0032">Aminotransferase</keyword>
<dbReference type="CDD" id="cd00609">
    <property type="entry name" value="AAT_like"/>
    <property type="match status" value="1"/>
</dbReference>